<gene>
    <name evidence="1" type="ORF">LTR37_020320</name>
</gene>
<accession>A0ACC3MD51</accession>
<organism evidence="1 2">
    <name type="scientific">Vermiconidia calcicola</name>
    <dbReference type="NCBI Taxonomy" id="1690605"/>
    <lineage>
        <taxon>Eukaryota</taxon>
        <taxon>Fungi</taxon>
        <taxon>Dikarya</taxon>
        <taxon>Ascomycota</taxon>
        <taxon>Pezizomycotina</taxon>
        <taxon>Dothideomycetes</taxon>
        <taxon>Dothideomycetidae</taxon>
        <taxon>Mycosphaerellales</taxon>
        <taxon>Extremaceae</taxon>
        <taxon>Vermiconidia</taxon>
    </lineage>
</organism>
<comment type="caution">
    <text evidence="1">The sequence shown here is derived from an EMBL/GenBank/DDBJ whole genome shotgun (WGS) entry which is preliminary data.</text>
</comment>
<name>A0ACC3MD51_9PEZI</name>
<evidence type="ECO:0000313" key="2">
    <source>
        <dbReference type="Proteomes" id="UP001281147"/>
    </source>
</evidence>
<proteinExistence type="predicted"/>
<dbReference type="EMBL" id="JAUTXU010000347">
    <property type="protein sequence ID" value="KAK3684414.1"/>
    <property type="molecule type" value="Genomic_DNA"/>
</dbReference>
<reference evidence="1" key="1">
    <citation type="submission" date="2023-07" db="EMBL/GenBank/DDBJ databases">
        <title>Black Yeasts Isolated from many extreme environments.</title>
        <authorList>
            <person name="Coleine C."/>
            <person name="Stajich J.E."/>
            <person name="Selbmann L."/>
        </authorList>
    </citation>
    <scope>NUCLEOTIDE SEQUENCE</scope>
    <source>
        <strain evidence="1">CCFEE 5714</strain>
    </source>
</reference>
<evidence type="ECO:0000313" key="1">
    <source>
        <dbReference type="EMBL" id="KAK3684414.1"/>
    </source>
</evidence>
<protein>
    <submittedName>
        <fullName evidence="1">Uncharacterized protein</fullName>
    </submittedName>
</protein>
<keyword evidence="2" id="KW-1185">Reference proteome</keyword>
<sequence>MAERNTRSKGTSANNDQDSDAHRAKKRAWDRTAQRKRRERTKIQLDHLQETIRILRSDDQATRITELMAEIEKLRAENQRLRGIMANSAKLLQSGRFAPDCRDGEDDDDEAGGLSAQANNTPDTVANEDQCIVTATTSAGSALIGHGVEEPATTTSDPYIFSFLTGGEGPAMTIDASLAYDDFFAAFERCVARSPNSYNTMRTPWDQWHSPSNGSLNASASLGDVASAGPADDHANFHRLMPSAISSRAAWQTVNRIFDTIFQVDVYDALAADTVDAGPLLKGIDVGWDACGRAIERSPTIHILSQMDKCVWSTLPKSSRAAIAYKSYMLLRYLLNPSHRNLLSMPEWERPTTLQQTTDHPIAINFFPWPALRERLILNQDYYINTCNFFVQVVSEFEFRWPYSYDDTYVVERHTGEYRASPRFVEHVRDLENWTMKESFFDSFPEFRSDVCLPDTTISRQPIAVS</sequence>
<dbReference type="Proteomes" id="UP001281147">
    <property type="component" value="Unassembled WGS sequence"/>
</dbReference>